<dbReference type="RefSeq" id="WP_368522571.1">
    <property type="nucleotide sequence ID" value="NZ_JAYWMA010000007.1"/>
</dbReference>
<keyword evidence="9" id="KW-1185">Reference proteome</keyword>
<dbReference type="Pfam" id="PF00072">
    <property type="entry name" value="Response_reg"/>
    <property type="match status" value="1"/>
</dbReference>
<feature type="domain" description="HTH luxR-type" evidence="6">
    <location>
        <begin position="150"/>
        <end position="215"/>
    </location>
</feature>
<feature type="domain" description="Response regulatory" evidence="7">
    <location>
        <begin position="3"/>
        <end position="132"/>
    </location>
</feature>
<evidence type="ECO:0000259" key="6">
    <source>
        <dbReference type="PROSITE" id="PS50043"/>
    </source>
</evidence>
<reference evidence="8 9" key="1">
    <citation type="journal article" date="2024" name="Fungal Genet. Biol.">
        <title>The porcine skin microbiome exhibits broad fungal antagonism.</title>
        <authorList>
            <person name="De La Cruz K.F."/>
            <person name="Townsend E.C."/>
            <person name="Alex Cheong J.Z."/>
            <person name="Salamzade R."/>
            <person name="Liu A."/>
            <person name="Sandstrom S."/>
            <person name="Davila E."/>
            <person name="Huang L."/>
            <person name="Xu K.H."/>
            <person name="Wu S.Y."/>
            <person name="Meudt J.J."/>
            <person name="Shanmuganayagam D."/>
            <person name="Gibson A.L.F."/>
            <person name="Kalan L.R."/>
        </authorList>
    </citation>
    <scope>NUCLEOTIDE SEQUENCE [LARGE SCALE GENOMIC DNA]</scope>
    <source>
        <strain evidence="8 9">LK2569</strain>
    </source>
</reference>
<dbReference type="InterPro" id="IPR000792">
    <property type="entry name" value="Tscrpt_reg_LuxR_C"/>
</dbReference>
<dbReference type="InterPro" id="IPR039420">
    <property type="entry name" value="WalR-like"/>
</dbReference>
<dbReference type="InterPro" id="IPR001789">
    <property type="entry name" value="Sig_transdc_resp-reg_receiver"/>
</dbReference>
<dbReference type="PROSITE" id="PS00622">
    <property type="entry name" value="HTH_LUXR_1"/>
    <property type="match status" value="1"/>
</dbReference>
<dbReference type="SMART" id="SM00448">
    <property type="entry name" value="REC"/>
    <property type="match status" value="1"/>
</dbReference>
<organism evidence="8 9">
    <name type="scientific">Corynebacterium xerosis</name>
    <dbReference type="NCBI Taxonomy" id="1725"/>
    <lineage>
        <taxon>Bacteria</taxon>
        <taxon>Bacillati</taxon>
        <taxon>Actinomycetota</taxon>
        <taxon>Actinomycetes</taxon>
        <taxon>Mycobacteriales</taxon>
        <taxon>Corynebacteriaceae</taxon>
        <taxon>Corynebacterium</taxon>
    </lineage>
</organism>
<dbReference type="Proteomes" id="UP001558353">
    <property type="component" value="Unassembled WGS sequence"/>
</dbReference>
<keyword evidence="3" id="KW-0238">DNA-binding</keyword>
<dbReference type="SUPFAM" id="SSF52172">
    <property type="entry name" value="CheY-like"/>
    <property type="match status" value="1"/>
</dbReference>
<keyword evidence="1 5" id="KW-0597">Phosphoprotein</keyword>
<protein>
    <submittedName>
        <fullName evidence="8">Response regulator transcription factor</fullName>
    </submittedName>
</protein>
<dbReference type="CDD" id="cd06170">
    <property type="entry name" value="LuxR_C_like"/>
    <property type="match status" value="1"/>
</dbReference>
<dbReference type="Pfam" id="PF00196">
    <property type="entry name" value="GerE"/>
    <property type="match status" value="1"/>
</dbReference>
<dbReference type="PROSITE" id="PS50043">
    <property type="entry name" value="HTH_LUXR_2"/>
    <property type="match status" value="1"/>
</dbReference>
<evidence type="ECO:0000256" key="3">
    <source>
        <dbReference type="ARBA" id="ARBA00023125"/>
    </source>
</evidence>
<gene>
    <name evidence="8" type="ORF">VVR64_07765</name>
</gene>
<proteinExistence type="predicted"/>
<dbReference type="PRINTS" id="PR00038">
    <property type="entry name" value="HTHLUXR"/>
</dbReference>
<evidence type="ECO:0000259" key="7">
    <source>
        <dbReference type="PROSITE" id="PS50110"/>
    </source>
</evidence>
<comment type="caution">
    <text evidence="8">The sequence shown here is derived from an EMBL/GenBank/DDBJ whole genome shotgun (WGS) entry which is preliminary data.</text>
</comment>
<dbReference type="SMART" id="SM00421">
    <property type="entry name" value="HTH_LUXR"/>
    <property type="match status" value="1"/>
</dbReference>
<dbReference type="CDD" id="cd17535">
    <property type="entry name" value="REC_NarL-like"/>
    <property type="match status" value="1"/>
</dbReference>
<accession>A0ABV3UUT9</accession>
<keyword evidence="2" id="KW-0805">Transcription regulation</keyword>
<dbReference type="EMBL" id="JAYWMA010000007">
    <property type="protein sequence ID" value="MEX3528957.1"/>
    <property type="molecule type" value="Genomic_DNA"/>
</dbReference>
<dbReference type="PROSITE" id="PS50110">
    <property type="entry name" value="RESPONSE_REGULATORY"/>
    <property type="match status" value="1"/>
</dbReference>
<evidence type="ECO:0000313" key="8">
    <source>
        <dbReference type="EMBL" id="MEX3528957.1"/>
    </source>
</evidence>
<evidence type="ECO:0000313" key="9">
    <source>
        <dbReference type="Proteomes" id="UP001558353"/>
    </source>
</evidence>
<dbReference type="PANTHER" id="PTHR43214">
    <property type="entry name" value="TWO-COMPONENT RESPONSE REGULATOR"/>
    <property type="match status" value="1"/>
</dbReference>
<dbReference type="InterPro" id="IPR058245">
    <property type="entry name" value="NreC/VraR/RcsB-like_REC"/>
</dbReference>
<dbReference type="InterPro" id="IPR016032">
    <property type="entry name" value="Sig_transdc_resp-reg_C-effctor"/>
</dbReference>
<name>A0ABV3UUT9_9CORY</name>
<evidence type="ECO:0000256" key="4">
    <source>
        <dbReference type="ARBA" id="ARBA00023163"/>
    </source>
</evidence>
<dbReference type="InterPro" id="IPR011006">
    <property type="entry name" value="CheY-like_superfamily"/>
</dbReference>
<feature type="modified residue" description="4-aspartylphosphate" evidence="5">
    <location>
        <position position="60"/>
    </location>
</feature>
<dbReference type="PANTHER" id="PTHR43214:SF24">
    <property type="entry name" value="TRANSCRIPTIONAL REGULATORY PROTEIN NARL-RELATED"/>
    <property type="match status" value="1"/>
</dbReference>
<dbReference type="SUPFAM" id="SSF46894">
    <property type="entry name" value="C-terminal effector domain of the bipartite response regulators"/>
    <property type="match status" value="1"/>
</dbReference>
<evidence type="ECO:0000256" key="5">
    <source>
        <dbReference type="PROSITE-ProRule" id="PRU00169"/>
    </source>
</evidence>
<evidence type="ECO:0000256" key="2">
    <source>
        <dbReference type="ARBA" id="ARBA00023015"/>
    </source>
</evidence>
<keyword evidence="4" id="KW-0804">Transcription</keyword>
<sequence length="217" mass="22309">MITVLLADDHPVVRAGLRAVLETAGDIAVVAEAATPDDAVAAVEAAMETPDTAIDLVLMDLRFGEGPGAQGRAGGVDATARIRALPDAPQVLVVTNYSSDADILGAVSAGAVGYLLKDADPAQLVDGVRAAARGETVLSGDVATRLMGRLRDPARTLTARETEVLRLVAEGLSNRDIAARLTLTEATVKSHLVHVFTKLGVGSRTAAVARAAELGML</sequence>
<evidence type="ECO:0000256" key="1">
    <source>
        <dbReference type="ARBA" id="ARBA00022553"/>
    </source>
</evidence>
<dbReference type="Gene3D" id="3.40.50.2300">
    <property type="match status" value="1"/>
</dbReference>